<keyword evidence="3 6" id="KW-1133">Transmembrane helix</keyword>
<feature type="transmembrane region" description="Helical" evidence="6">
    <location>
        <begin position="391"/>
        <end position="409"/>
    </location>
</feature>
<dbReference type="GO" id="GO:0016020">
    <property type="term" value="C:membrane"/>
    <property type="evidence" value="ECO:0007669"/>
    <property type="project" value="UniProtKB-SubCell"/>
</dbReference>
<evidence type="ECO:0000313" key="7">
    <source>
        <dbReference type="EMBL" id="GFR52686.1"/>
    </source>
</evidence>
<dbReference type="AlphaFoldDB" id="A0AAD3HTS7"/>
<evidence type="ECO:0000256" key="1">
    <source>
        <dbReference type="ARBA" id="ARBA00004141"/>
    </source>
</evidence>
<dbReference type="GO" id="GO:0005783">
    <property type="term" value="C:endoplasmic reticulum"/>
    <property type="evidence" value="ECO:0007669"/>
    <property type="project" value="TreeGrafter"/>
</dbReference>
<sequence length="416" mass="42445">GEYGVHWNFFATISLVSLLGRLGPPPSRALLPAAVAVTAAHQAALSLGGLGPWVMSPHRDSDLISLNKEGLVSCIGFWALYLWGAALSYHTHLALQSAVRQTRRTAAVPKSSQPPPLAVARKRVEGGGIKVGGTGISCDGRRGDREHHREWWLEDVKMRVAAVAPLLRCVLHFAAADGLLWVAVAALEAYVEPISRRSCNAAYVMWVAAQCVAWALPLLLGQALQTALGACGDTSRGDNGSGNGNVNGNSNRGSSGGGSDGAMSGAMQAAEGRAAGGGGGRISGGVVAAGNGVAGSATTAASAAASRRGGSATAGPVGPAGGGCGDGGRVSTPTPQLPPSRAPPSADSWGPLVLQAINRNQLAVFLLANLLTGAVNLFMNTLQVPDRPARALLGAYITLVCVVAVFLNARGWRLKL</sequence>
<dbReference type="GO" id="GO:0072659">
    <property type="term" value="P:protein localization to plasma membrane"/>
    <property type="evidence" value="ECO:0007669"/>
    <property type="project" value="TreeGrafter"/>
</dbReference>
<gene>
    <name evidence="7" type="ORF">Agub_g15312</name>
</gene>
<evidence type="ECO:0000256" key="4">
    <source>
        <dbReference type="ARBA" id="ARBA00023136"/>
    </source>
</evidence>
<feature type="region of interest" description="Disordered" evidence="5">
    <location>
        <begin position="236"/>
        <end position="265"/>
    </location>
</feature>
<feature type="compositionally biased region" description="Gly residues" evidence="5">
    <location>
        <begin position="318"/>
        <end position="328"/>
    </location>
</feature>
<organism evidence="7 8">
    <name type="scientific">Astrephomene gubernaculifera</name>
    <dbReference type="NCBI Taxonomy" id="47775"/>
    <lineage>
        <taxon>Eukaryota</taxon>
        <taxon>Viridiplantae</taxon>
        <taxon>Chlorophyta</taxon>
        <taxon>core chlorophytes</taxon>
        <taxon>Chlorophyceae</taxon>
        <taxon>CS clade</taxon>
        <taxon>Chlamydomonadales</taxon>
        <taxon>Astrephomenaceae</taxon>
        <taxon>Astrephomene</taxon>
    </lineage>
</organism>
<dbReference type="InterPro" id="IPR009447">
    <property type="entry name" value="PIGW/GWT1"/>
</dbReference>
<feature type="transmembrane region" description="Helical" evidence="6">
    <location>
        <begin position="362"/>
        <end position="379"/>
    </location>
</feature>
<protein>
    <submittedName>
        <fullName evidence="7">Uncharacterized protein</fullName>
    </submittedName>
</protein>
<keyword evidence="8" id="KW-1185">Reference proteome</keyword>
<proteinExistence type="predicted"/>
<evidence type="ECO:0000256" key="5">
    <source>
        <dbReference type="SAM" id="MobiDB-lite"/>
    </source>
</evidence>
<feature type="non-terminal residue" evidence="7">
    <location>
        <position position="1"/>
    </location>
</feature>
<dbReference type="PANTHER" id="PTHR20661:SF0">
    <property type="entry name" value="PHOSPHATIDYLINOSITOL-GLYCAN BIOSYNTHESIS CLASS W PROTEIN"/>
    <property type="match status" value="1"/>
</dbReference>
<dbReference type="GO" id="GO:0032216">
    <property type="term" value="F:glucosaminyl-phosphatidylinositol O-acyltransferase activity"/>
    <property type="evidence" value="ECO:0007669"/>
    <property type="project" value="TreeGrafter"/>
</dbReference>
<evidence type="ECO:0000256" key="2">
    <source>
        <dbReference type="ARBA" id="ARBA00022692"/>
    </source>
</evidence>
<feature type="transmembrane region" description="Helical" evidence="6">
    <location>
        <begin position="75"/>
        <end position="95"/>
    </location>
</feature>
<accession>A0AAD3HTS7</accession>
<dbReference type="Proteomes" id="UP001054857">
    <property type="component" value="Unassembled WGS sequence"/>
</dbReference>
<dbReference type="EMBL" id="BMAR01000069">
    <property type="protein sequence ID" value="GFR52686.1"/>
    <property type="molecule type" value="Genomic_DNA"/>
</dbReference>
<feature type="transmembrane region" description="Helical" evidence="6">
    <location>
        <begin position="30"/>
        <end position="55"/>
    </location>
</feature>
<feature type="region of interest" description="Disordered" evidence="5">
    <location>
        <begin position="307"/>
        <end position="346"/>
    </location>
</feature>
<feature type="transmembrane region" description="Helical" evidence="6">
    <location>
        <begin position="203"/>
        <end position="220"/>
    </location>
</feature>
<reference evidence="7 8" key="1">
    <citation type="journal article" date="2021" name="Sci. Rep.">
        <title>Genome sequencing of the multicellular alga Astrephomene provides insights into convergent evolution of germ-soma differentiation.</title>
        <authorList>
            <person name="Yamashita S."/>
            <person name="Yamamoto K."/>
            <person name="Matsuzaki R."/>
            <person name="Suzuki S."/>
            <person name="Yamaguchi H."/>
            <person name="Hirooka S."/>
            <person name="Minakuchi Y."/>
            <person name="Miyagishima S."/>
            <person name="Kawachi M."/>
            <person name="Toyoda A."/>
            <person name="Nozaki H."/>
        </authorList>
    </citation>
    <scope>NUCLEOTIDE SEQUENCE [LARGE SCALE GENOMIC DNA]</scope>
    <source>
        <strain evidence="7 8">NIES-4017</strain>
    </source>
</reference>
<comment type="subcellular location">
    <subcellularLocation>
        <location evidence="1">Membrane</location>
        <topology evidence="1">Multi-pass membrane protein</topology>
    </subcellularLocation>
</comment>
<evidence type="ECO:0000313" key="8">
    <source>
        <dbReference type="Proteomes" id="UP001054857"/>
    </source>
</evidence>
<feature type="compositionally biased region" description="Low complexity" evidence="5">
    <location>
        <begin position="307"/>
        <end position="317"/>
    </location>
</feature>
<comment type="caution">
    <text evidence="7">The sequence shown here is derived from an EMBL/GenBank/DDBJ whole genome shotgun (WGS) entry which is preliminary data.</text>
</comment>
<dbReference type="PANTHER" id="PTHR20661">
    <property type="entry name" value="PHOSPHATIDYLINOSITOL-GLYCAN BIOSYNTHESIS CLASS W PROTEIN"/>
    <property type="match status" value="1"/>
</dbReference>
<evidence type="ECO:0000256" key="6">
    <source>
        <dbReference type="SAM" id="Phobius"/>
    </source>
</evidence>
<dbReference type="GO" id="GO:0006506">
    <property type="term" value="P:GPI anchor biosynthetic process"/>
    <property type="evidence" value="ECO:0007669"/>
    <property type="project" value="InterPro"/>
</dbReference>
<name>A0AAD3HTS7_9CHLO</name>
<feature type="transmembrane region" description="Helical" evidence="6">
    <location>
        <begin position="166"/>
        <end position="191"/>
    </location>
</feature>
<dbReference type="Pfam" id="PF06423">
    <property type="entry name" value="GWT1"/>
    <property type="match status" value="2"/>
</dbReference>
<feature type="transmembrane region" description="Helical" evidence="6">
    <location>
        <begin position="6"/>
        <end position="23"/>
    </location>
</feature>
<keyword evidence="4 6" id="KW-0472">Membrane</keyword>
<keyword evidence="2 6" id="KW-0812">Transmembrane</keyword>
<evidence type="ECO:0000256" key="3">
    <source>
        <dbReference type="ARBA" id="ARBA00022989"/>
    </source>
</evidence>